<keyword evidence="4" id="KW-1185">Reference proteome</keyword>
<feature type="signal peptide" evidence="2">
    <location>
        <begin position="1"/>
        <end position="36"/>
    </location>
</feature>
<dbReference type="Proteomes" id="UP001239445">
    <property type="component" value="Unassembled WGS sequence"/>
</dbReference>
<sequence>MSITAQHQQPIHRKNLWRALAVWLTLVAVMPSPAKAQGGLEKANSSHLPNRHRTATTGAFIGGWGERRAMVGDENEGQESPSPPSNLADDEPSRHNWLCCHVRGAPARTMPCC</sequence>
<dbReference type="EMBL" id="MU839833">
    <property type="protein sequence ID" value="KAK1755769.1"/>
    <property type="molecule type" value="Genomic_DNA"/>
</dbReference>
<accession>A0AAJ0BCI6</accession>
<organism evidence="3 4">
    <name type="scientific">Echria macrotheca</name>
    <dbReference type="NCBI Taxonomy" id="438768"/>
    <lineage>
        <taxon>Eukaryota</taxon>
        <taxon>Fungi</taxon>
        <taxon>Dikarya</taxon>
        <taxon>Ascomycota</taxon>
        <taxon>Pezizomycotina</taxon>
        <taxon>Sordariomycetes</taxon>
        <taxon>Sordariomycetidae</taxon>
        <taxon>Sordariales</taxon>
        <taxon>Schizotheciaceae</taxon>
        <taxon>Echria</taxon>
    </lineage>
</organism>
<name>A0AAJ0BCI6_9PEZI</name>
<dbReference type="AlphaFoldDB" id="A0AAJ0BCI6"/>
<protein>
    <recommendedName>
        <fullName evidence="5">Secreted protein</fullName>
    </recommendedName>
</protein>
<gene>
    <name evidence="3" type="ORF">QBC47DRAFT_401933</name>
</gene>
<keyword evidence="2" id="KW-0732">Signal</keyword>
<comment type="caution">
    <text evidence="3">The sequence shown here is derived from an EMBL/GenBank/DDBJ whole genome shotgun (WGS) entry which is preliminary data.</text>
</comment>
<proteinExistence type="predicted"/>
<evidence type="ECO:0000256" key="1">
    <source>
        <dbReference type="SAM" id="MobiDB-lite"/>
    </source>
</evidence>
<evidence type="ECO:0008006" key="5">
    <source>
        <dbReference type="Google" id="ProtNLM"/>
    </source>
</evidence>
<reference evidence="3" key="1">
    <citation type="submission" date="2023-06" db="EMBL/GenBank/DDBJ databases">
        <title>Genome-scale phylogeny and comparative genomics of the fungal order Sordariales.</title>
        <authorList>
            <consortium name="Lawrence Berkeley National Laboratory"/>
            <person name="Hensen N."/>
            <person name="Bonometti L."/>
            <person name="Westerberg I."/>
            <person name="Brannstrom I.O."/>
            <person name="Guillou S."/>
            <person name="Cros-Aarteil S."/>
            <person name="Calhoun S."/>
            <person name="Haridas S."/>
            <person name="Kuo A."/>
            <person name="Mondo S."/>
            <person name="Pangilinan J."/>
            <person name="Riley R."/>
            <person name="Labutti K."/>
            <person name="Andreopoulos B."/>
            <person name="Lipzen A."/>
            <person name="Chen C."/>
            <person name="Yanf M."/>
            <person name="Daum C."/>
            <person name="Ng V."/>
            <person name="Clum A."/>
            <person name="Steindorff A."/>
            <person name="Ohm R."/>
            <person name="Martin F."/>
            <person name="Silar P."/>
            <person name="Natvig D."/>
            <person name="Lalanne C."/>
            <person name="Gautier V."/>
            <person name="Ament-Velasquez S.L."/>
            <person name="Kruys A."/>
            <person name="Hutchinson M.I."/>
            <person name="Powell A.J."/>
            <person name="Barry K."/>
            <person name="Miller A.N."/>
            <person name="Grigoriev I.V."/>
            <person name="Debuchy R."/>
            <person name="Gladieux P."/>
            <person name="Thoren M.H."/>
            <person name="Johannesson H."/>
        </authorList>
    </citation>
    <scope>NUCLEOTIDE SEQUENCE</scope>
    <source>
        <strain evidence="3">PSN4</strain>
    </source>
</reference>
<evidence type="ECO:0000256" key="2">
    <source>
        <dbReference type="SAM" id="SignalP"/>
    </source>
</evidence>
<evidence type="ECO:0000313" key="4">
    <source>
        <dbReference type="Proteomes" id="UP001239445"/>
    </source>
</evidence>
<feature type="region of interest" description="Disordered" evidence="1">
    <location>
        <begin position="37"/>
        <end position="93"/>
    </location>
</feature>
<feature type="chain" id="PRO_5042602219" description="Secreted protein" evidence="2">
    <location>
        <begin position="37"/>
        <end position="113"/>
    </location>
</feature>
<evidence type="ECO:0000313" key="3">
    <source>
        <dbReference type="EMBL" id="KAK1755769.1"/>
    </source>
</evidence>